<dbReference type="PANTHER" id="PTHR10556:SF43">
    <property type="entry name" value="STEROID 5-ALPHA-REDUCTASE DET2"/>
    <property type="match status" value="1"/>
</dbReference>
<feature type="transmembrane region" description="Helical" evidence="7">
    <location>
        <begin position="157"/>
        <end position="178"/>
    </location>
</feature>
<dbReference type="GO" id="GO:0006629">
    <property type="term" value="P:lipid metabolic process"/>
    <property type="evidence" value="ECO:0007669"/>
    <property type="project" value="InterPro"/>
</dbReference>
<evidence type="ECO:0000256" key="4">
    <source>
        <dbReference type="ARBA" id="ARBA00022989"/>
    </source>
</evidence>
<keyword evidence="5 7" id="KW-0472">Membrane</keyword>
<evidence type="ECO:0000256" key="3">
    <source>
        <dbReference type="ARBA" id="ARBA00022692"/>
    </source>
</evidence>
<feature type="transmembrane region" description="Helical" evidence="7">
    <location>
        <begin position="82"/>
        <end position="102"/>
    </location>
</feature>
<dbReference type="PANTHER" id="PTHR10556">
    <property type="entry name" value="3-OXO-5-ALPHA-STEROID 4-DEHYDROGENASE"/>
    <property type="match status" value="1"/>
</dbReference>
<feature type="transmembrane region" description="Helical" evidence="7">
    <location>
        <begin position="190"/>
        <end position="212"/>
    </location>
</feature>
<accession>A0A165XV72</accession>
<organism evidence="9 10">
    <name type="scientific">Athelia psychrophila</name>
    <dbReference type="NCBI Taxonomy" id="1759441"/>
    <lineage>
        <taxon>Eukaryota</taxon>
        <taxon>Fungi</taxon>
        <taxon>Dikarya</taxon>
        <taxon>Basidiomycota</taxon>
        <taxon>Agaricomycotina</taxon>
        <taxon>Agaricomycetes</taxon>
        <taxon>Agaricomycetidae</taxon>
        <taxon>Atheliales</taxon>
        <taxon>Atheliaceae</taxon>
        <taxon>Athelia</taxon>
    </lineage>
</organism>
<dbReference type="InterPro" id="IPR001104">
    <property type="entry name" value="3-oxo-5_a-steroid_4-DH_C"/>
</dbReference>
<sequence length="356" mass="38095">MSSSTPAPIPGVYHVLLPTVMLSTAVVAYDLLRQWMTLLPLIAGPVTYFIDAPFGRFTPKSASMWTVDGITAWILMELPSPLTFAATFYCAPLTAALIPNFTPHLASPFPFSPFAGSSGSADGAAPASLLALLFLAHYLNRALVSPLRTPSRSRSHVIVPLAATCFNLANGFLMGAYLSSPAARAHLAGAYAAPRFWAGVALAVAGLAGNILHDEILFDIRRDANKAKAKAAASPVANEDQKAAKTNAEAEAPKKGGEKEHYAIPHGCLYALVSYPNYLCEWAEWAGFALAAAPLPAAVALAARSWTGLGGMSPPWIFLLAEVVLMAPRALKGHAWYRRRFADYPRERRAVVPWVL</sequence>
<dbReference type="AlphaFoldDB" id="A0A165XV72"/>
<feature type="transmembrane region" description="Helical" evidence="7">
    <location>
        <begin position="12"/>
        <end position="32"/>
    </location>
</feature>
<evidence type="ECO:0000256" key="2">
    <source>
        <dbReference type="ARBA" id="ARBA00007742"/>
    </source>
</evidence>
<dbReference type="Pfam" id="PF02544">
    <property type="entry name" value="Steroid_dh"/>
    <property type="match status" value="1"/>
</dbReference>
<keyword evidence="4 7" id="KW-1133">Transmembrane helix</keyword>
<dbReference type="EMBL" id="KV417711">
    <property type="protein sequence ID" value="KZP08931.1"/>
    <property type="molecule type" value="Genomic_DNA"/>
</dbReference>
<dbReference type="Proteomes" id="UP000076532">
    <property type="component" value="Unassembled WGS sequence"/>
</dbReference>
<evidence type="ECO:0000256" key="1">
    <source>
        <dbReference type="ARBA" id="ARBA00004141"/>
    </source>
</evidence>
<dbReference type="PROSITE" id="PS50244">
    <property type="entry name" value="S5A_REDUCTASE"/>
    <property type="match status" value="1"/>
</dbReference>
<dbReference type="STRING" id="436010.A0A165XV72"/>
<dbReference type="GO" id="GO:0016627">
    <property type="term" value="F:oxidoreductase activity, acting on the CH-CH group of donors"/>
    <property type="evidence" value="ECO:0007669"/>
    <property type="project" value="InterPro"/>
</dbReference>
<evidence type="ECO:0000256" key="5">
    <source>
        <dbReference type="ARBA" id="ARBA00023136"/>
    </source>
</evidence>
<keyword evidence="3 7" id="KW-0812">Transmembrane</keyword>
<evidence type="ECO:0000313" key="9">
    <source>
        <dbReference type="EMBL" id="KZP08931.1"/>
    </source>
</evidence>
<evidence type="ECO:0000256" key="6">
    <source>
        <dbReference type="SAM" id="MobiDB-lite"/>
    </source>
</evidence>
<protein>
    <recommendedName>
        <fullName evidence="8">3-oxo-5-alpha-steroid 4-dehydrogenase C-terminal domain-containing protein</fullName>
    </recommendedName>
</protein>
<evidence type="ECO:0000259" key="8">
    <source>
        <dbReference type="Pfam" id="PF02544"/>
    </source>
</evidence>
<keyword evidence="10" id="KW-1185">Reference proteome</keyword>
<comment type="subcellular location">
    <subcellularLocation>
        <location evidence="1">Membrane</location>
        <topology evidence="1">Multi-pass membrane protein</topology>
    </subcellularLocation>
</comment>
<feature type="region of interest" description="Disordered" evidence="6">
    <location>
        <begin position="231"/>
        <end position="256"/>
    </location>
</feature>
<feature type="domain" description="3-oxo-5-alpha-steroid 4-dehydrogenase C-terminal" evidence="8">
    <location>
        <begin position="258"/>
        <end position="356"/>
    </location>
</feature>
<comment type="similarity">
    <text evidence="2">Belongs to the steroid 5-alpha reductase family.</text>
</comment>
<gene>
    <name evidence="9" type="ORF">FIBSPDRAFT_964371</name>
</gene>
<dbReference type="InterPro" id="IPR039357">
    <property type="entry name" value="SRD5A/TECR"/>
</dbReference>
<dbReference type="GO" id="GO:0016020">
    <property type="term" value="C:membrane"/>
    <property type="evidence" value="ECO:0007669"/>
    <property type="project" value="UniProtKB-SubCell"/>
</dbReference>
<feature type="transmembrane region" description="Helical" evidence="7">
    <location>
        <begin position="114"/>
        <end position="136"/>
    </location>
</feature>
<proteinExistence type="inferred from homology"/>
<name>A0A165XV72_9AGAM</name>
<evidence type="ECO:0000256" key="7">
    <source>
        <dbReference type="SAM" id="Phobius"/>
    </source>
</evidence>
<dbReference type="OrthoDB" id="5788137at2759"/>
<evidence type="ECO:0000313" key="10">
    <source>
        <dbReference type="Proteomes" id="UP000076532"/>
    </source>
</evidence>
<reference evidence="9 10" key="1">
    <citation type="journal article" date="2016" name="Mol. Biol. Evol.">
        <title>Comparative Genomics of Early-Diverging Mushroom-Forming Fungi Provides Insights into the Origins of Lignocellulose Decay Capabilities.</title>
        <authorList>
            <person name="Nagy L.G."/>
            <person name="Riley R."/>
            <person name="Tritt A."/>
            <person name="Adam C."/>
            <person name="Daum C."/>
            <person name="Floudas D."/>
            <person name="Sun H."/>
            <person name="Yadav J.S."/>
            <person name="Pangilinan J."/>
            <person name="Larsson K.H."/>
            <person name="Matsuura K."/>
            <person name="Barry K."/>
            <person name="Labutti K."/>
            <person name="Kuo R."/>
            <person name="Ohm R.A."/>
            <person name="Bhattacharya S.S."/>
            <person name="Shirouzu T."/>
            <person name="Yoshinaga Y."/>
            <person name="Martin F.M."/>
            <person name="Grigoriev I.V."/>
            <person name="Hibbett D.S."/>
        </authorList>
    </citation>
    <scope>NUCLEOTIDE SEQUENCE [LARGE SCALE GENOMIC DNA]</scope>
    <source>
        <strain evidence="9 10">CBS 109695</strain>
    </source>
</reference>